<evidence type="ECO:0000256" key="2">
    <source>
        <dbReference type="ARBA" id="ARBA00022679"/>
    </source>
</evidence>
<feature type="domain" description="L,D-TPase catalytic" evidence="10">
    <location>
        <begin position="253"/>
        <end position="384"/>
    </location>
</feature>
<dbReference type="InterPro" id="IPR050979">
    <property type="entry name" value="LD-transpeptidase"/>
</dbReference>
<name>A0ABQ2ZYE0_9ACTN</name>
<evidence type="ECO:0000256" key="7">
    <source>
        <dbReference type="PROSITE-ProRule" id="PRU01373"/>
    </source>
</evidence>
<dbReference type="EMBL" id="BMUU01000003">
    <property type="protein sequence ID" value="GGY29450.1"/>
    <property type="molecule type" value="Genomic_DNA"/>
</dbReference>
<keyword evidence="2" id="KW-0808">Transferase</keyword>
<dbReference type="RefSeq" id="WP_229892454.1">
    <property type="nucleotide sequence ID" value="NZ_BMUU01000003.1"/>
</dbReference>
<dbReference type="SUPFAM" id="SSF141523">
    <property type="entry name" value="L,D-transpeptidase catalytic domain-like"/>
    <property type="match status" value="1"/>
</dbReference>
<keyword evidence="9" id="KW-0732">Signal</keyword>
<dbReference type="Gene3D" id="2.60.40.3710">
    <property type="match status" value="1"/>
</dbReference>
<dbReference type="Pfam" id="PF03734">
    <property type="entry name" value="YkuD"/>
    <property type="match status" value="1"/>
</dbReference>
<evidence type="ECO:0000259" key="10">
    <source>
        <dbReference type="PROSITE" id="PS52029"/>
    </source>
</evidence>
<evidence type="ECO:0000256" key="8">
    <source>
        <dbReference type="SAM" id="MobiDB-lite"/>
    </source>
</evidence>
<feature type="active site" description="Nucleophile" evidence="7">
    <location>
        <position position="352"/>
    </location>
</feature>
<feature type="signal peptide" evidence="9">
    <location>
        <begin position="1"/>
        <end position="37"/>
    </location>
</feature>
<keyword evidence="11" id="KW-0449">Lipoprotein</keyword>
<dbReference type="PANTHER" id="PTHR30582">
    <property type="entry name" value="L,D-TRANSPEPTIDASE"/>
    <property type="match status" value="1"/>
</dbReference>
<dbReference type="GeneID" id="96290381"/>
<feature type="chain" id="PRO_5045948180" evidence="9">
    <location>
        <begin position="38"/>
        <end position="446"/>
    </location>
</feature>
<dbReference type="Gene3D" id="2.60.40.3780">
    <property type="match status" value="1"/>
</dbReference>
<feature type="region of interest" description="Disordered" evidence="8">
    <location>
        <begin position="403"/>
        <end position="446"/>
    </location>
</feature>
<keyword evidence="4 7" id="KW-0573">Peptidoglycan synthesis</keyword>
<feature type="compositionally biased region" description="Pro residues" evidence="8">
    <location>
        <begin position="412"/>
        <end position="446"/>
    </location>
</feature>
<evidence type="ECO:0000256" key="9">
    <source>
        <dbReference type="SAM" id="SignalP"/>
    </source>
</evidence>
<keyword evidence="12" id="KW-1185">Reference proteome</keyword>
<proteinExistence type="predicted"/>
<keyword evidence="3 7" id="KW-0133">Cell shape</keyword>
<evidence type="ECO:0000256" key="6">
    <source>
        <dbReference type="ARBA" id="ARBA00023316"/>
    </source>
</evidence>
<feature type="compositionally biased region" description="Polar residues" evidence="8">
    <location>
        <begin position="53"/>
        <end position="64"/>
    </location>
</feature>
<evidence type="ECO:0000313" key="12">
    <source>
        <dbReference type="Proteomes" id="UP000600946"/>
    </source>
</evidence>
<dbReference type="CDD" id="cd13432">
    <property type="entry name" value="LDT_IgD_like_2"/>
    <property type="match status" value="1"/>
</dbReference>
<dbReference type="Pfam" id="PF17964">
    <property type="entry name" value="Big_10"/>
    <property type="match status" value="1"/>
</dbReference>
<accession>A0ABQ2ZYE0</accession>
<gene>
    <name evidence="11" type="ORF">GCM10010326_24120</name>
</gene>
<dbReference type="InterPro" id="IPR038063">
    <property type="entry name" value="Transpep_catalytic_dom"/>
</dbReference>
<comment type="pathway">
    <text evidence="1 7">Cell wall biogenesis; peptidoglycan biosynthesis.</text>
</comment>
<dbReference type="InterPro" id="IPR005490">
    <property type="entry name" value="LD_TPept_cat_dom"/>
</dbReference>
<feature type="region of interest" description="Disordered" evidence="8">
    <location>
        <begin position="41"/>
        <end position="66"/>
    </location>
</feature>
<protein>
    <submittedName>
        <fullName evidence="11">Lipoprotein</fullName>
    </submittedName>
</protein>
<dbReference type="PANTHER" id="PTHR30582:SF2">
    <property type="entry name" value="L,D-TRANSPEPTIDASE YCIB-RELATED"/>
    <property type="match status" value="1"/>
</dbReference>
<sequence length="446" mass="46383">MRTTSTGKGRTGPKGGRRRPRVTPLLALCASAALVLAGCSSGGGGKDAPSPSPTVSKARITTTPKDGADHVGITVKDVSASVTQGILTSVTLTAQGGEAIPGGLDAARRSWHPSANLTRGTAYVLTAQAKDADGRSATRIAHFTTVSPSNSAVAFYTPEDASTVGVGMEVSFKFDKPVTDRRAAESAVRITSTGGQQAAGHWFGTQRIDFRPQEFWKPGSRVTVSFDFDGLELAKGIYGVQDKTFSFTVGREQISTVDAATQEMTVQQNGAVLRKLPVSTGQPQYATYNGTMVISEQDRQTKMNSTTVGLGDEYNIPDVPHAQRLTNSGTFIHGNYWASPATFGGSATSHGCIGLQDTQGGGDPESPGAWFYANSLLGDVVIVRNSAGGGTVAPDNGLNGWNLPWPAWTAEAPPPPHPPTPTPSTPPAPPTPTPHPTAPAPTPPTG</sequence>
<dbReference type="PROSITE" id="PS52029">
    <property type="entry name" value="LD_TPASE"/>
    <property type="match status" value="1"/>
</dbReference>
<keyword evidence="5" id="KW-0012">Acyltransferase</keyword>
<keyword evidence="6 7" id="KW-0961">Cell wall biogenesis/degradation</keyword>
<evidence type="ECO:0000256" key="3">
    <source>
        <dbReference type="ARBA" id="ARBA00022960"/>
    </source>
</evidence>
<dbReference type="Proteomes" id="UP000600946">
    <property type="component" value="Unassembled WGS sequence"/>
</dbReference>
<feature type="region of interest" description="Disordered" evidence="8">
    <location>
        <begin position="1"/>
        <end position="22"/>
    </location>
</feature>
<evidence type="ECO:0000313" key="11">
    <source>
        <dbReference type="EMBL" id="GGY29450.1"/>
    </source>
</evidence>
<comment type="caution">
    <text evidence="11">The sequence shown here is derived from an EMBL/GenBank/DDBJ whole genome shotgun (WGS) entry which is preliminary data.</text>
</comment>
<feature type="active site" description="Proton donor/acceptor" evidence="7">
    <location>
        <position position="333"/>
    </location>
</feature>
<evidence type="ECO:0000256" key="5">
    <source>
        <dbReference type="ARBA" id="ARBA00023315"/>
    </source>
</evidence>
<dbReference type="CDD" id="cd16913">
    <property type="entry name" value="YkuD_like"/>
    <property type="match status" value="1"/>
</dbReference>
<organism evidence="11 12">
    <name type="scientific">Streptomyces xanthochromogenes</name>
    <dbReference type="NCBI Taxonomy" id="67384"/>
    <lineage>
        <taxon>Bacteria</taxon>
        <taxon>Bacillati</taxon>
        <taxon>Actinomycetota</taxon>
        <taxon>Actinomycetes</taxon>
        <taxon>Kitasatosporales</taxon>
        <taxon>Streptomycetaceae</taxon>
        <taxon>Streptomyces</taxon>
    </lineage>
</organism>
<dbReference type="InterPro" id="IPR041280">
    <property type="entry name" value="Big_10"/>
</dbReference>
<evidence type="ECO:0000256" key="4">
    <source>
        <dbReference type="ARBA" id="ARBA00022984"/>
    </source>
</evidence>
<evidence type="ECO:0000256" key="1">
    <source>
        <dbReference type="ARBA" id="ARBA00004752"/>
    </source>
</evidence>
<reference evidence="12" key="1">
    <citation type="journal article" date="2019" name="Int. J. Syst. Evol. Microbiol.">
        <title>The Global Catalogue of Microorganisms (GCM) 10K type strain sequencing project: providing services to taxonomists for standard genome sequencing and annotation.</title>
        <authorList>
            <consortium name="The Broad Institute Genomics Platform"/>
            <consortium name="The Broad Institute Genome Sequencing Center for Infectious Disease"/>
            <person name="Wu L."/>
            <person name="Ma J."/>
        </authorList>
    </citation>
    <scope>NUCLEOTIDE SEQUENCE [LARGE SCALE GENOMIC DNA]</scope>
    <source>
        <strain evidence="12">JCM 4594</strain>
    </source>
</reference>
<dbReference type="Gene3D" id="2.40.440.10">
    <property type="entry name" value="L,D-transpeptidase catalytic domain-like"/>
    <property type="match status" value="1"/>
</dbReference>